<proteinExistence type="predicted"/>
<dbReference type="Proteomes" id="UP001243713">
    <property type="component" value="Chromosome"/>
</dbReference>
<name>A0ABY8MVU8_9PSED</name>
<protein>
    <submittedName>
        <fullName evidence="1">Uncharacterized protein</fullName>
    </submittedName>
</protein>
<evidence type="ECO:0000313" key="2">
    <source>
        <dbReference type="Proteomes" id="UP001243713"/>
    </source>
</evidence>
<gene>
    <name evidence="1" type="ORF">MOQ58_04695</name>
</gene>
<keyword evidence="2" id="KW-1185">Reference proteome</keyword>
<accession>A0ABY8MVU8</accession>
<dbReference type="RefSeq" id="WP_192227789.1">
    <property type="nucleotide sequence ID" value="NZ_CP093428.1"/>
</dbReference>
<dbReference type="EMBL" id="CP093428">
    <property type="protein sequence ID" value="WGK91495.1"/>
    <property type="molecule type" value="Genomic_DNA"/>
</dbReference>
<sequence length="59" mass="6453">MFVLSRVVVGLARQKKEQKQGHAFFVLIIPYWTFMYEPSIGGNADVPAGGRAVSQEGIG</sequence>
<organism evidence="1 2">
    <name type="scientific">Pseudomonas migulae</name>
    <dbReference type="NCBI Taxonomy" id="78543"/>
    <lineage>
        <taxon>Bacteria</taxon>
        <taxon>Pseudomonadati</taxon>
        <taxon>Pseudomonadota</taxon>
        <taxon>Gammaproteobacteria</taxon>
        <taxon>Pseudomonadales</taxon>
        <taxon>Pseudomonadaceae</taxon>
        <taxon>Pseudomonas</taxon>
    </lineage>
</organism>
<evidence type="ECO:0000313" key="1">
    <source>
        <dbReference type="EMBL" id="WGK91495.1"/>
    </source>
</evidence>
<reference evidence="1 2" key="1">
    <citation type="submission" date="2022-03" db="EMBL/GenBank/DDBJ databases">
        <title>Plant growth promoting endophytes with ACC deaminase activity.</title>
        <authorList>
            <person name="Charles T."/>
            <person name="Van Dyk A."/>
            <person name="Cheng J."/>
            <person name="Heil J."/>
        </authorList>
    </citation>
    <scope>NUCLEOTIDE SEQUENCE [LARGE SCALE GENOMIC DNA]</scope>
    <source>
        <strain evidence="1 2">8R6</strain>
    </source>
</reference>